<keyword evidence="3" id="KW-1003">Cell membrane</keyword>
<comment type="subcellular location">
    <subcellularLocation>
        <location evidence="1">Cell membrane</location>
        <topology evidence="1">Multi-pass membrane protein</topology>
    </subcellularLocation>
</comment>
<organism evidence="11 12">
    <name type="scientific">Microcystis aeruginosa PCC 7806SL</name>
    <dbReference type="NCBI Taxonomy" id="1903187"/>
    <lineage>
        <taxon>Bacteria</taxon>
        <taxon>Bacillati</taxon>
        <taxon>Cyanobacteriota</taxon>
        <taxon>Cyanophyceae</taxon>
        <taxon>Oscillatoriophycideae</taxon>
        <taxon>Chroococcales</taxon>
        <taxon>Microcystaceae</taxon>
        <taxon>Microcystis</taxon>
    </lineage>
</organism>
<accession>A0AB33BXI8</accession>
<dbReference type="Gene3D" id="1.10.287.1260">
    <property type="match status" value="1"/>
</dbReference>
<feature type="domain" description="Mechanosensitive ion channel MscS" evidence="8">
    <location>
        <begin position="410"/>
        <end position="475"/>
    </location>
</feature>
<evidence type="ECO:0008006" key="13">
    <source>
        <dbReference type="Google" id="ProtNLM"/>
    </source>
</evidence>
<dbReference type="InterPro" id="IPR010920">
    <property type="entry name" value="LSM_dom_sf"/>
</dbReference>
<name>A0AB33BXI8_MICA7</name>
<dbReference type="InterPro" id="IPR011066">
    <property type="entry name" value="MscS_channel_C_sf"/>
</dbReference>
<evidence type="ECO:0000259" key="9">
    <source>
        <dbReference type="Pfam" id="PF21082"/>
    </source>
</evidence>
<evidence type="ECO:0000256" key="7">
    <source>
        <dbReference type="SAM" id="Phobius"/>
    </source>
</evidence>
<keyword evidence="4 7" id="KW-0812">Transmembrane</keyword>
<feature type="domain" description="Mechanosensitive ion channel transmembrane helices 2/3" evidence="10">
    <location>
        <begin position="369"/>
        <end position="409"/>
    </location>
</feature>
<evidence type="ECO:0000313" key="11">
    <source>
        <dbReference type="EMBL" id="ARI82075.1"/>
    </source>
</evidence>
<feature type="transmembrane region" description="Helical" evidence="7">
    <location>
        <begin position="192"/>
        <end position="212"/>
    </location>
</feature>
<evidence type="ECO:0000256" key="1">
    <source>
        <dbReference type="ARBA" id="ARBA00004651"/>
    </source>
</evidence>
<keyword evidence="6 7" id="KW-0472">Membrane</keyword>
<evidence type="ECO:0000256" key="4">
    <source>
        <dbReference type="ARBA" id="ARBA00022692"/>
    </source>
</evidence>
<dbReference type="InterPro" id="IPR049278">
    <property type="entry name" value="MS_channel_C"/>
</dbReference>
<evidence type="ECO:0000256" key="2">
    <source>
        <dbReference type="ARBA" id="ARBA00008017"/>
    </source>
</evidence>
<evidence type="ECO:0000259" key="10">
    <source>
        <dbReference type="Pfam" id="PF21088"/>
    </source>
</evidence>
<dbReference type="InterPro" id="IPR006685">
    <property type="entry name" value="MscS_channel_2nd"/>
</dbReference>
<keyword evidence="5 7" id="KW-1133">Transmembrane helix</keyword>
<dbReference type="InterPro" id="IPR023408">
    <property type="entry name" value="MscS_beta-dom_sf"/>
</dbReference>
<evidence type="ECO:0000256" key="5">
    <source>
        <dbReference type="ARBA" id="ARBA00022989"/>
    </source>
</evidence>
<dbReference type="Pfam" id="PF00924">
    <property type="entry name" value="MS_channel_2nd"/>
    <property type="match status" value="1"/>
</dbReference>
<dbReference type="Pfam" id="PF21082">
    <property type="entry name" value="MS_channel_3rd"/>
    <property type="match status" value="1"/>
</dbReference>
<evidence type="ECO:0000259" key="8">
    <source>
        <dbReference type="Pfam" id="PF00924"/>
    </source>
</evidence>
<dbReference type="Proteomes" id="UP000192439">
    <property type="component" value="Chromosome"/>
</dbReference>
<dbReference type="GO" id="GO:0008381">
    <property type="term" value="F:mechanosensitive monoatomic ion channel activity"/>
    <property type="evidence" value="ECO:0007669"/>
    <property type="project" value="InterPro"/>
</dbReference>
<dbReference type="Gene3D" id="2.30.30.60">
    <property type="match status" value="1"/>
</dbReference>
<dbReference type="InterPro" id="IPR049142">
    <property type="entry name" value="MS_channel_1st"/>
</dbReference>
<sequence length="588" mass="66923">MLIKKETWAMGRRQRGKIFNLVLQGLAGCLLVSIFVLNSLPSLGQNFLVPFVSPTGTRIFVAGDIEYASVHLDGFALFQIASQDFTASEARELSPVERRARRIERGLNNIINRGFDPTTLQVSPATLNNLTVIVAKDNQKLPQQVILTVTEVDALIDSSSVDDLADQWVQIIQTALLQAWQERQPAARRQQVMTAAKIILGLIFLSWVSIWWQKHLRNRFNLLKKQAKSQSDRNLAINSPPRKDRSQEPILAALEDSSNFRQQADIQRQLTLNILWKRLALIGLILLWVGGIAAILYVFPETRLEGRGIIRIPLRIFIIWLLLTSVSNMVNLYVNFRLREWVEEGAVFSENLERRILRAPTLLEVGREIITFIAIFLGILIFLSWMGLSFAFLLTGAGLVGALLTFAFQDLLKDWINGFLIVFEDQYTVGDMIQFQEFTGLVENMSLRATQLRAADGRLITIAHNQIISAHNLSKDWARVNFTIEVAYQTEADVAISLMAAIAENMAVDPQWQKDIINPVQVAGVSRVSHTGMEIMLRIVVKRLRQWDIEREYRRRLKIAFEEKGIHIGIPQQSFLIARDREEFKGQF</sequence>
<dbReference type="SUPFAM" id="SSF82689">
    <property type="entry name" value="Mechanosensitive channel protein MscS (YggB), C-terminal domain"/>
    <property type="match status" value="1"/>
</dbReference>
<comment type="similarity">
    <text evidence="2">Belongs to the MscS (TC 1.A.23) family.</text>
</comment>
<feature type="domain" description="Mechanosensitive ion channel MscS C-terminal" evidence="9">
    <location>
        <begin position="480"/>
        <end position="568"/>
    </location>
</feature>
<dbReference type="PANTHER" id="PTHR30460:SF0">
    <property type="entry name" value="MODERATE CONDUCTANCE MECHANOSENSITIVE CHANNEL YBIO"/>
    <property type="match status" value="1"/>
</dbReference>
<dbReference type="Pfam" id="PF21088">
    <property type="entry name" value="MS_channel_1st"/>
    <property type="match status" value="1"/>
</dbReference>
<dbReference type="SUPFAM" id="SSF50182">
    <property type="entry name" value="Sm-like ribonucleoproteins"/>
    <property type="match status" value="1"/>
</dbReference>
<feature type="transmembrane region" description="Helical" evidence="7">
    <location>
        <begin position="312"/>
        <end position="334"/>
    </location>
</feature>
<dbReference type="EMBL" id="CP020771">
    <property type="protein sequence ID" value="ARI82075.1"/>
    <property type="molecule type" value="Genomic_DNA"/>
</dbReference>
<feature type="transmembrane region" description="Helical" evidence="7">
    <location>
        <begin position="365"/>
        <end position="383"/>
    </location>
</feature>
<reference evidence="11 12" key="1">
    <citation type="journal article" date="2018" name="Harmful Algae">
        <title>The highly heterogeneous methylated genomes and diverse restriction-modification systems of bloom-forming Microcystis.</title>
        <authorList>
            <person name="Zhao L."/>
            <person name="Song Y."/>
            <person name="Li L."/>
            <person name="Gan N."/>
            <person name="Brand J.J."/>
            <person name="Song L."/>
        </authorList>
    </citation>
    <scope>NUCLEOTIDE SEQUENCE [LARGE SCALE GENOMIC DNA]</scope>
    <source>
        <strain evidence="11 12">PCC 7806SL</strain>
    </source>
</reference>
<keyword evidence="12" id="KW-1185">Reference proteome</keyword>
<dbReference type="Gene3D" id="3.30.70.100">
    <property type="match status" value="1"/>
</dbReference>
<dbReference type="InterPro" id="IPR045276">
    <property type="entry name" value="YbiO_bact"/>
</dbReference>
<dbReference type="PANTHER" id="PTHR30460">
    <property type="entry name" value="MODERATE CONDUCTANCE MECHANOSENSITIVE CHANNEL YBIO"/>
    <property type="match status" value="1"/>
</dbReference>
<evidence type="ECO:0000256" key="6">
    <source>
        <dbReference type="ARBA" id="ARBA00023136"/>
    </source>
</evidence>
<feature type="transmembrane region" description="Helical" evidence="7">
    <location>
        <begin position="279"/>
        <end position="300"/>
    </location>
</feature>
<dbReference type="PROSITE" id="PS51257">
    <property type="entry name" value="PROKAR_LIPOPROTEIN"/>
    <property type="match status" value="1"/>
</dbReference>
<feature type="transmembrane region" description="Helical" evidence="7">
    <location>
        <begin position="21"/>
        <end position="40"/>
    </location>
</feature>
<evidence type="ECO:0000313" key="12">
    <source>
        <dbReference type="Proteomes" id="UP000192439"/>
    </source>
</evidence>
<gene>
    <name evidence="11" type="ORF">BH695_2796</name>
</gene>
<dbReference type="AlphaFoldDB" id="A0AB33BXI8"/>
<proteinExistence type="inferred from homology"/>
<dbReference type="GO" id="GO:0005886">
    <property type="term" value="C:plasma membrane"/>
    <property type="evidence" value="ECO:0007669"/>
    <property type="project" value="UniProtKB-SubCell"/>
</dbReference>
<evidence type="ECO:0000256" key="3">
    <source>
        <dbReference type="ARBA" id="ARBA00022475"/>
    </source>
</evidence>
<protein>
    <recommendedName>
        <fullName evidence="13">Mechanosensitive ion channel family protein</fullName>
    </recommendedName>
</protein>